<dbReference type="InterPro" id="IPR029044">
    <property type="entry name" value="Nucleotide-diphossugar_trans"/>
</dbReference>
<feature type="transmembrane region" description="Helical" evidence="1">
    <location>
        <begin position="435"/>
        <end position="455"/>
    </location>
</feature>
<proteinExistence type="predicted"/>
<keyword evidence="1" id="KW-0812">Transmembrane</keyword>
<protein>
    <submittedName>
        <fullName evidence="4">Type II secretion system protein E</fullName>
    </submittedName>
</protein>
<dbReference type="InterPro" id="IPR037257">
    <property type="entry name" value="T2SS_E_N_sf"/>
</dbReference>
<keyword evidence="1" id="KW-1133">Transmembrane helix</keyword>
<keyword evidence="5" id="KW-1185">Reference proteome</keyword>
<dbReference type="Pfam" id="PF05157">
    <property type="entry name" value="MshEN"/>
    <property type="match status" value="1"/>
</dbReference>
<sequence>MFEAPHYLIEFLRGYSDVLQVVAVVVTILLALSAIDDLFVDVVFWIRQVWRGLFIRPRHPRLQEQALLDKPEQPIAIMLPAWREYDVIEAMVENAIRTLNYSDYRIFIGVYANDPETRAEVDRLTQRHRRVVKVDVPRDGPTSKADCLNFIVADIFRVEATMDRPFAGVILHDSEDVLHPLELKFFNYLLPRKDLIQLPVVSLERGYHELVAGTYMDEFAEWHAKDLVVREAIAHAVPSAGVGTCFSRKALQVLADDGEGGPFNTATLTEDYDIGARLSAAGLSSIIARFPVAFRVTRRSFFGLGPERQTTLVMPLCVREYFPNTFRTSYRQKARWTLGIAIQGWTQLGWARTPTANYFLVRDRKALFSPILGVAAYVVVLNYGLLTLTTWLIRTEPLPLFPDWAWVHALLFFNLIALALRAVQRVYFVSRIYGIAQGVIALPRMVVGTLINFAASMRAIRQYAGHVLFGHKIVWDKTAHEFPSDAVLAHERRRLGEILTTWQAISEAELAEALEEQRRRHRPLGRLLLDRGRLDEETLAEAIAVQSGLPRATVALDQVRANAALLPIDLCVRAQILPLGRNPEGKVMIAGARPLSEADRASVAAALGQDPILLIARESEIEAGLRALGGGRITLPPFGLPPLTAEFNLKQASSAEARRDPS</sequence>
<evidence type="ECO:0000259" key="3">
    <source>
        <dbReference type="Pfam" id="PF13632"/>
    </source>
</evidence>
<feature type="domain" description="Glycosyltransferase 2-like" evidence="3">
    <location>
        <begin position="169"/>
        <end position="381"/>
    </location>
</feature>
<dbReference type="InterPro" id="IPR007831">
    <property type="entry name" value="T2SS_GspE_N"/>
</dbReference>
<dbReference type="KEGG" id="cmb:CSW64_17185"/>
<dbReference type="Gene3D" id="3.90.550.10">
    <property type="entry name" value="Spore Coat Polysaccharide Biosynthesis Protein SpsA, Chain A"/>
    <property type="match status" value="1"/>
</dbReference>
<evidence type="ECO:0000313" key="4">
    <source>
        <dbReference type="EMBL" id="ATQ43997.1"/>
    </source>
</evidence>
<dbReference type="AlphaFoldDB" id="A0A2D2B1A9"/>
<keyword evidence="1" id="KW-0472">Membrane</keyword>
<dbReference type="InterPro" id="IPR001173">
    <property type="entry name" value="Glyco_trans_2-like"/>
</dbReference>
<evidence type="ECO:0000313" key="5">
    <source>
        <dbReference type="Proteomes" id="UP000228945"/>
    </source>
</evidence>
<dbReference type="SUPFAM" id="SSF53448">
    <property type="entry name" value="Nucleotide-diphospho-sugar transferases"/>
    <property type="match status" value="1"/>
</dbReference>
<dbReference type="RefSeq" id="WP_099623245.1">
    <property type="nucleotide sequence ID" value="NZ_CP024201.1"/>
</dbReference>
<dbReference type="EMBL" id="CP024201">
    <property type="protein sequence ID" value="ATQ43997.1"/>
    <property type="molecule type" value="Genomic_DNA"/>
</dbReference>
<evidence type="ECO:0000259" key="2">
    <source>
        <dbReference type="Pfam" id="PF05157"/>
    </source>
</evidence>
<evidence type="ECO:0000256" key="1">
    <source>
        <dbReference type="SAM" id="Phobius"/>
    </source>
</evidence>
<organism evidence="4 5">
    <name type="scientific">Caulobacter mirabilis</name>
    <dbReference type="NCBI Taxonomy" id="69666"/>
    <lineage>
        <taxon>Bacteria</taxon>
        <taxon>Pseudomonadati</taxon>
        <taxon>Pseudomonadota</taxon>
        <taxon>Alphaproteobacteria</taxon>
        <taxon>Caulobacterales</taxon>
        <taxon>Caulobacteraceae</taxon>
        <taxon>Caulobacter</taxon>
    </lineage>
</organism>
<dbReference type="NCBIfam" id="NF012033">
    <property type="entry name" value="PRK15489.1"/>
    <property type="match status" value="1"/>
</dbReference>
<reference evidence="4 5" key="1">
    <citation type="submission" date="2017-10" db="EMBL/GenBank/DDBJ databases">
        <title>Genome sequence of Caulobacter mirabilis FWC38.</title>
        <authorList>
            <person name="Fiebig A."/>
            <person name="Crosson S."/>
        </authorList>
    </citation>
    <scope>NUCLEOTIDE SEQUENCE [LARGE SCALE GENOMIC DNA]</scope>
    <source>
        <strain evidence="4 5">FWC 38</strain>
    </source>
</reference>
<gene>
    <name evidence="4" type="primary">nfrB</name>
    <name evidence="4" type="ORF">CSW64_17185</name>
</gene>
<feature type="domain" description="Type II secretion system protein GspE N-terminal" evidence="2">
    <location>
        <begin position="548"/>
        <end position="632"/>
    </location>
</feature>
<dbReference type="NCBIfam" id="NF011305">
    <property type="entry name" value="PRK14716.1-3"/>
    <property type="match status" value="1"/>
</dbReference>
<accession>A0A2D2B1A9</accession>
<name>A0A2D2B1A9_9CAUL</name>
<dbReference type="Pfam" id="PF13632">
    <property type="entry name" value="Glyco_trans_2_3"/>
    <property type="match status" value="1"/>
</dbReference>
<dbReference type="OrthoDB" id="5294733at2"/>
<dbReference type="Proteomes" id="UP000228945">
    <property type="component" value="Chromosome"/>
</dbReference>
<feature type="transmembrane region" description="Helical" evidence="1">
    <location>
        <begin position="20"/>
        <end position="46"/>
    </location>
</feature>
<dbReference type="SUPFAM" id="SSF160246">
    <property type="entry name" value="EspE N-terminal domain-like"/>
    <property type="match status" value="1"/>
</dbReference>
<feature type="transmembrane region" description="Helical" evidence="1">
    <location>
        <begin position="371"/>
        <end position="393"/>
    </location>
</feature>
<feature type="transmembrane region" description="Helical" evidence="1">
    <location>
        <begin position="405"/>
        <end position="423"/>
    </location>
</feature>